<keyword evidence="1" id="KW-0812">Transmembrane</keyword>
<keyword evidence="3" id="KW-1185">Reference proteome</keyword>
<reference evidence="2 3" key="1">
    <citation type="journal article" date="2015" name="Genome Announc.">
        <title>Expanding the biotechnology potential of lactobacilli through comparative genomics of 213 strains and associated genera.</title>
        <authorList>
            <person name="Sun Z."/>
            <person name="Harris H.M."/>
            <person name="McCann A."/>
            <person name="Guo C."/>
            <person name="Argimon S."/>
            <person name="Zhang W."/>
            <person name="Yang X."/>
            <person name="Jeffery I.B."/>
            <person name="Cooney J.C."/>
            <person name="Kagawa T.F."/>
            <person name="Liu W."/>
            <person name="Song Y."/>
            <person name="Salvetti E."/>
            <person name="Wrobel A."/>
            <person name="Rasinkangas P."/>
            <person name="Parkhill J."/>
            <person name="Rea M.C."/>
            <person name="O'Sullivan O."/>
            <person name="Ritari J."/>
            <person name="Douillard F.P."/>
            <person name="Paul Ross R."/>
            <person name="Yang R."/>
            <person name="Briner A.E."/>
            <person name="Felis G.E."/>
            <person name="de Vos W.M."/>
            <person name="Barrangou R."/>
            <person name="Klaenhammer T.R."/>
            <person name="Caufield P.W."/>
            <person name="Cui Y."/>
            <person name="Zhang H."/>
            <person name="O'Toole P.W."/>
        </authorList>
    </citation>
    <scope>NUCLEOTIDE SEQUENCE [LARGE SCALE GENOMIC DNA]</scope>
    <source>
        <strain evidence="2 3">DSM 20605</strain>
    </source>
</reference>
<keyword evidence="1" id="KW-1133">Transmembrane helix</keyword>
<dbReference type="Proteomes" id="UP000051576">
    <property type="component" value="Unassembled WGS sequence"/>
</dbReference>
<organism evidence="2 3">
    <name type="scientific">Liquorilactobacillus vini DSM 20605</name>
    <dbReference type="NCBI Taxonomy" id="1133569"/>
    <lineage>
        <taxon>Bacteria</taxon>
        <taxon>Bacillati</taxon>
        <taxon>Bacillota</taxon>
        <taxon>Bacilli</taxon>
        <taxon>Lactobacillales</taxon>
        <taxon>Lactobacillaceae</taxon>
        <taxon>Liquorilactobacillus</taxon>
    </lineage>
</organism>
<dbReference type="STRING" id="1133569.FD21_GL001342"/>
<feature type="transmembrane region" description="Helical" evidence="1">
    <location>
        <begin position="49"/>
        <end position="67"/>
    </location>
</feature>
<dbReference type="eggNOG" id="ENOG5030A0D">
    <property type="taxonomic scope" value="Bacteria"/>
</dbReference>
<feature type="transmembrane region" description="Helical" evidence="1">
    <location>
        <begin position="87"/>
        <end position="104"/>
    </location>
</feature>
<evidence type="ECO:0000313" key="3">
    <source>
        <dbReference type="Proteomes" id="UP000051576"/>
    </source>
</evidence>
<name>A0A0R2CCF5_9LACO</name>
<keyword evidence="1" id="KW-0472">Membrane</keyword>
<gene>
    <name evidence="2" type="ORF">FD21_GL001342</name>
</gene>
<evidence type="ECO:0000256" key="1">
    <source>
        <dbReference type="SAM" id="Phobius"/>
    </source>
</evidence>
<dbReference type="PATRIC" id="fig|1133569.4.peg.1478"/>
<evidence type="ECO:0000313" key="2">
    <source>
        <dbReference type="EMBL" id="KRM89486.1"/>
    </source>
</evidence>
<sequence length="137" mass="15655">MKKVNDERLKIKQLRNIKLAFIFENGLILLYLAIQAWQSRQVFKSVLTWSNPLWVVFILTMIVFEILDQNVTAAIADRPKLSSQKLLSLLSGQLVIYSFLWAWLFNFQPLGLALICGGGIALVVTGILAYNNHYRSK</sequence>
<accession>A0A0R2CCF5</accession>
<feature type="transmembrane region" description="Helical" evidence="1">
    <location>
        <begin position="110"/>
        <end position="130"/>
    </location>
</feature>
<dbReference type="OrthoDB" id="2300382at2"/>
<dbReference type="AlphaFoldDB" id="A0A0R2CCF5"/>
<feature type="transmembrane region" description="Helical" evidence="1">
    <location>
        <begin position="20"/>
        <end position="37"/>
    </location>
</feature>
<protein>
    <submittedName>
        <fullName evidence="2">Uncharacterized protein</fullName>
    </submittedName>
</protein>
<comment type="caution">
    <text evidence="2">The sequence shown here is derived from an EMBL/GenBank/DDBJ whole genome shotgun (WGS) entry which is preliminary data.</text>
</comment>
<dbReference type="EMBL" id="AYYX01000004">
    <property type="protein sequence ID" value="KRM89486.1"/>
    <property type="molecule type" value="Genomic_DNA"/>
</dbReference>
<proteinExistence type="predicted"/>
<dbReference type="RefSeq" id="WP_010579906.1">
    <property type="nucleotide sequence ID" value="NZ_AHYZ01000044.1"/>
</dbReference>